<evidence type="ECO:0000313" key="13">
    <source>
        <dbReference type="RefSeq" id="XP_071922705.1"/>
    </source>
</evidence>
<dbReference type="RefSeq" id="XP_071922704.1">
    <property type="nucleotide sequence ID" value="XM_072066603.1"/>
</dbReference>
<dbReference type="InterPro" id="IPR036291">
    <property type="entry name" value="NAD(P)-bd_dom_sf"/>
</dbReference>
<evidence type="ECO:0000313" key="3">
    <source>
        <dbReference type="RefSeq" id="XP_071922695.1"/>
    </source>
</evidence>
<dbReference type="RefSeq" id="XP_071922702.1">
    <property type="nucleotide sequence ID" value="XM_072066601.1"/>
</dbReference>
<dbReference type="RefSeq" id="XP_071922700.1">
    <property type="nucleotide sequence ID" value="XM_072066599.1"/>
</dbReference>
<dbReference type="RefSeq" id="XP_071922697.1">
    <property type="nucleotide sequence ID" value="XM_072066596.1"/>
</dbReference>
<dbReference type="InterPro" id="IPR004499">
    <property type="entry name" value="Pro-tRNA-ligase_IIa_arc-type"/>
</dbReference>
<dbReference type="GeneID" id="140014919"/>
<reference evidence="3 4" key="1">
    <citation type="submission" date="2025-05" db="UniProtKB">
        <authorList>
            <consortium name="RefSeq"/>
        </authorList>
    </citation>
    <scope>IDENTIFICATION</scope>
    <source>
        <tissue evidence="3 4">Leaves</tissue>
    </source>
</reference>
<dbReference type="RefSeq" id="XP_071922705.1">
    <property type="nucleotide sequence ID" value="XM_072066604.1"/>
</dbReference>
<evidence type="ECO:0000313" key="17">
    <source>
        <dbReference type="RefSeq" id="XP_071922709.1"/>
    </source>
</evidence>
<sequence>MLCSKHPGSLFFGSSLRCAAAQKITSIEGFGRTGRLVARVILQRDDVELVAINDPFITTDYMFTDENGQRQHVWQTSWAISTRFVGGIIMTHGDDTGLMLPPKLAPVQVWAL</sequence>
<dbReference type="RefSeq" id="XP_071922701.1">
    <property type="nucleotide sequence ID" value="XM_072066600.1"/>
</dbReference>
<evidence type="ECO:0000313" key="6">
    <source>
        <dbReference type="RefSeq" id="XP_071922698.1"/>
    </source>
</evidence>
<proteinExistence type="predicted"/>
<evidence type="ECO:0000313" key="8">
    <source>
        <dbReference type="RefSeq" id="XP_071922700.1"/>
    </source>
</evidence>
<organism evidence="2 11">
    <name type="scientific">Coffea arabica</name>
    <name type="common">Arabian coffee</name>
    <dbReference type="NCBI Taxonomy" id="13443"/>
    <lineage>
        <taxon>Eukaryota</taxon>
        <taxon>Viridiplantae</taxon>
        <taxon>Streptophyta</taxon>
        <taxon>Embryophyta</taxon>
        <taxon>Tracheophyta</taxon>
        <taxon>Spermatophyta</taxon>
        <taxon>Magnoliopsida</taxon>
        <taxon>eudicotyledons</taxon>
        <taxon>Gunneridae</taxon>
        <taxon>Pentapetalae</taxon>
        <taxon>asterids</taxon>
        <taxon>lamiids</taxon>
        <taxon>Gentianales</taxon>
        <taxon>Rubiaceae</taxon>
        <taxon>Ixoroideae</taxon>
        <taxon>Gardenieae complex</taxon>
        <taxon>Bertiereae - Coffeeae clade</taxon>
        <taxon>Coffeeae</taxon>
        <taxon>Coffea</taxon>
    </lineage>
</organism>
<dbReference type="PANTHER" id="PTHR43382:SF3">
    <property type="entry name" value="PROLINE--TRNA LIGASE, CHLOROPLASTIC_MITOCHONDRIAL"/>
    <property type="match status" value="1"/>
</dbReference>
<evidence type="ECO:0000313" key="7">
    <source>
        <dbReference type="RefSeq" id="XP_071922699.1"/>
    </source>
</evidence>
<evidence type="ECO:0000313" key="15">
    <source>
        <dbReference type="RefSeq" id="XP_071922707.1"/>
    </source>
</evidence>
<evidence type="ECO:0000259" key="1">
    <source>
        <dbReference type="Pfam" id="PF00044"/>
    </source>
</evidence>
<gene>
    <name evidence="3 4 5 6 7 8 9 10 11 12 13 14 15 16 17" type="primary">LOC140014919</name>
</gene>
<evidence type="ECO:0000313" key="4">
    <source>
        <dbReference type="RefSeq" id="XP_071922696.1"/>
    </source>
</evidence>
<dbReference type="SUPFAM" id="SSF55681">
    <property type="entry name" value="Class II aaRS and biotin synthetases"/>
    <property type="match status" value="1"/>
</dbReference>
<evidence type="ECO:0000313" key="9">
    <source>
        <dbReference type="RefSeq" id="XP_071922701.1"/>
    </source>
</evidence>
<evidence type="ECO:0000313" key="16">
    <source>
        <dbReference type="RefSeq" id="XP_071922708.1"/>
    </source>
</evidence>
<evidence type="ECO:0000313" key="12">
    <source>
        <dbReference type="RefSeq" id="XP_071922704.1"/>
    </source>
</evidence>
<keyword evidence="2" id="KW-1185">Reference proteome</keyword>
<dbReference type="RefSeq" id="XP_071922698.1">
    <property type="nucleotide sequence ID" value="XM_072066597.1"/>
</dbReference>
<dbReference type="SUPFAM" id="SSF51735">
    <property type="entry name" value="NAD(P)-binding Rossmann-fold domains"/>
    <property type="match status" value="1"/>
</dbReference>
<evidence type="ECO:0000313" key="11">
    <source>
        <dbReference type="RefSeq" id="XP_071922703.1"/>
    </source>
</evidence>
<dbReference type="RefSeq" id="XP_071922709.1">
    <property type="nucleotide sequence ID" value="XM_072066608.1"/>
</dbReference>
<dbReference type="Pfam" id="PF00044">
    <property type="entry name" value="Gp_dh_N"/>
    <property type="match status" value="1"/>
</dbReference>
<dbReference type="RefSeq" id="XP_071922699.1">
    <property type="nucleotide sequence ID" value="XM_072066598.1"/>
</dbReference>
<dbReference type="RefSeq" id="XP_071922708.1">
    <property type="nucleotide sequence ID" value="XM_072066607.1"/>
</dbReference>
<dbReference type="RefSeq" id="XP_071922703.1">
    <property type="nucleotide sequence ID" value="XM_072066602.1"/>
</dbReference>
<evidence type="ECO:0000313" key="14">
    <source>
        <dbReference type="RefSeq" id="XP_071922706.1"/>
    </source>
</evidence>
<feature type="domain" description="Glyceraldehyde 3-phosphate dehydrogenase NAD(P) binding" evidence="1">
    <location>
        <begin position="26"/>
        <end position="62"/>
    </location>
</feature>
<dbReference type="RefSeq" id="XP_071922706.1">
    <property type="nucleotide sequence ID" value="XM_072066605.1"/>
</dbReference>
<dbReference type="Gene3D" id="3.40.50.720">
    <property type="entry name" value="NAD(P)-binding Rossmann-like Domain"/>
    <property type="match status" value="1"/>
</dbReference>
<dbReference type="InterPro" id="IPR045864">
    <property type="entry name" value="aa-tRNA-synth_II/BPL/LPL"/>
</dbReference>
<dbReference type="InterPro" id="IPR020828">
    <property type="entry name" value="GlycerAld_3-P_DH_NAD(P)-bd"/>
</dbReference>
<evidence type="ECO:0000313" key="10">
    <source>
        <dbReference type="RefSeq" id="XP_071922702.1"/>
    </source>
</evidence>
<accession>A0ABM4VT29</accession>
<dbReference type="Proteomes" id="UP001652660">
    <property type="component" value="Chromosome 10e"/>
</dbReference>
<evidence type="ECO:0000313" key="2">
    <source>
        <dbReference type="Proteomes" id="UP001652660"/>
    </source>
</evidence>
<name>A0ABM4VT29_COFAR</name>
<dbReference type="RefSeq" id="XP_071922695.1">
    <property type="nucleotide sequence ID" value="XM_072066594.1"/>
</dbReference>
<dbReference type="RefSeq" id="XP_071922707.1">
    <property type="nucleotide sequence ID" value="XM_072066606.1"/>
</dbReference>
<dbReference type="RefSeq" id="XP_071922696.1">
    <property type="nucleotide sequence ID" value="XM_072066595.1"/>
</dbReference>
<evidence type="ECO:0000313" key="5">
    <source>
        <dbReference type="RefSeq" id="XP_071922697.1"/>
    </source>
</evidence>
<dbReference type="PANTHER" id="PTHR43382">
    <property type="entry name" value="PROLYL-TRNA SYNTHETASE"/>
    <property type="match status" value="1"/>
</dbReference>
<protein>
    <submittedName>
        <fullName evidence="3 4">Uncharacterized protein isoform X1</fullName>
    </submittedName>
</protein>